<sequence length="134" mass="14881">MKHQLLIALPAALLAASAFAGQYDQPYSIIATEYKLAADPLERKVTVNRVDDVNSRNNESVVGPGKHSVVVDLPPRKGFSLGTQKIFDLETKPCTRYFVVAKLENQVTQDWTPAVKYEEEIKECSARFLKGGKT</sequence>
<dbReference type="Proteomes" id="UP000501534">
    <property type="component" value="Chromosome"/>
</dbReference>
<keyword evidence="3" id="KW-1185">Reference proteome</keyword>
<accession>A0A6M4GYT4</accession>
<dbReference type="KEGG" id="uru:DSM104443_03482"/>
<gene>
    <name evidence="2" type="ORF">DSM104443_03482</name>
</gene>
<proteinExistence type="predicted"/>
<organism evidence="2 3">
    <name type="scientific">Usitatibacter rugosus</name>
    <dbReference type="NCBI Taxonomy" id="2732067"/>
    <lineage>
        <taxon>Bacteria</taxon>
        <taxon>Pseudomonadati</taxon>
        <taxon>Pseudomonadota</taxon>
        <taxon>Betaproteobacteria</taxon>
        <taxon>Nitrosomonadales</taxon>
        <taxon>Usitatibacteraceae</taxon>
        <taxon>Usitatibacter</taxon>
    </lineage>
</organism>
<feature type="signal peptide" evidence="1">
    <location>
        <begin position="1"/>
        <end position="20"/>
    </location>
</feature>
<evidence type="ECO:0000256" key="1">
    <source>
        <dbReference type="SAM" id="SignalP"/>
    </source>
</evidence>
<protein>
    <submittedName>
        <fullName evidence="2">Uncharacterized protein</fullName>
    </submittedName>
</protein>
<feature type="chain" id="PRO_5026913926" evidence="1">
    <location>
        <begin position="21"/>
        <end position="134"/>
    </location>
</feature>
<reference evidence="2 3" key="1">
    <citation type="submission" date="2020-04" db="EMBL/GenBank/DDBJ databases">
        <title>Usitatibacter rugosus gen. nov., sp. nov. and Usitatibacter palustris sp. nov., novel members of Usitatibacteraceae fam. nov. within the order Nitrosomonadales isolated from soil.</title>
        <authorList>
            <person name="Huber K.J."/>
            <person name="Neumann-Schaal M."/>
            <person name="Geppert A."/>
            <person name="Luckner M."/>
            <person name="Wanner G."/>
            <person name="Overmann J."/>
        </authorList>
    </citation>
    <scope>NUCLEOTIDE SEQUENCE [LARGE SCALE GENOMIC DNA]</scope>
    <source>
        <strain evidence="2 3">0125_3</strain>
    </source>
</reference>
<evidence type="ECO:0000313" key="2">
    <source>
        <dbReference type="EMBL" id="QJR12396.1"/>
    </source>
</evidence>
<dbReference type="RefSeq" id="WP_171094563.1">
    <property type="nucleotide sequence ID" value="NZ_CP053069.1"/>
</dbReference>
<keyword evidence="1" id="KW-0732">Signal</keyword>
<dbReference type="AlphaFoldDB" id="A0A6M4GYT4"/>
<name>A0A6M4GYT4_9PROT</name>
<dbReference type="EMBL" id="CP053069">
    <property type="protein sequence ID" value="QJR12396.1"/>
    <property type="molecule type" value="Genomic_DNA"/>
</dbReference>
<evidence type="ECO:0000313" key="3">
    <source>
        <dbReference type="Proteomes" id="UP000501534"/>
    </source>
</evidence>